<feature type="compositionally biased region" description="Basic and acidic residues" evidence="1">
    <location>
        <begin position="813"/>
        <end position="831"/>
    </location>
</feature>
<feature type="compositionally biased region" description="Polar residues" evidence="1">
    <location>
        <begin position="767"/>
        <end position="779"/>
    </location>
</feature>
<organism evidence="3 4">
    <name type="scientific">Dendrobium thyrsiflorum</name>
    <name type="common">Pinecone-like raceme dendrobium</name>
    <name type="synonym">Orchid</name>
    <dbReference type="NCBI Taxonomy" id="117978"/>
    <lineage>
        <taxon>Eukaryota</taxon>
        <taxon>Viridiplantae</taxon>
        <taxon>Streptophyta</taxon>
        <taxon>Embryophyta</taxon>
        <taxon>Tracheophyta</taxon>
        <taxon>Spermatophyta</taxon>
        <taxon>Magnoliopsida</taxon>
        <taxon>Liliopsida</taxon>
        <taxon>Asparagales</taxon>
        <taxon>Orchidaceae</taxon>
        <taxon>Epidendroideae</taxon>
        <taxon>Malaxideae</taxon>
        <taxon>Dendrobiinae</taxon>
        <taxon>Dendrobium</taxon>
    </lineage>
</organism>
<reference evidence="3 4" key="1">
    <citation type="journal article" date="2024" name="Plant Biotechnol. J.">
        <title>Dendrobium thyrsiflorum genome and its molecular insights into genes involved in important horticultural traits.</title>
        <authorList>
            <person name="Chen B."/>
            <person name="Wang J.Y."/>
            <person name="Zheng P.J."/>
            <person name="Li K.L."/>
            <person name="Liang Y.M."/>
            <person name="Chen X.F."/>
            <person name="Zhang C."/>
            <person name="Zhao X."/>
            <person name="He X."/>
            <person name="Zhang G.Q."/>
            <person name="Liu Z.J."/>
            <person name="Xu Q."/>
        </authorList>
    </citation>
    <scope>NUCLEOTIDE SEQUENCE [LARGE SCALE GENOMIC DNA]</scope>
    <source>
        <strain evidence="3">GZMU011</strain>
    </source>
</reference>
<keyword evidence="4" id="KW-1185">Reference proteome</keyword>
<dbReference type="Gene3D" id="2.60.120.330">
    <property type="entry name" value="B-lactam Antibiotic, Isopenicillin N Synthase, Chain"/>
    <property type="match status" value="2"/>
</dbReference>
<evidence type="ECO:0000259" key="2">
    <source>
        <dbReference type="PROSITE" id="PS51471"/>
    </source>
</evidence>
<evidence type="ECO:0000256" key="1">
    <source>
        <dbReference type="SAM" id="MobiDB-lite"/>
    </source>
</evidence>
<feature type="compositionally biased region" description="Polar residues" evidence="1">
    <location>
        <begin position="729"/>
        <end position="751"/>
    </location>
</feature>
<evidence type="ECO:0000313" key="3">
    <source>
        <dbReference type="EMBL" id="KAL0918514.1"/>
    </source>
</evidence>
<comment type="caution">
    <text evidence="3">The sequence shown here is derived from an EMBL/GenBank/DDBJ whole genome shotgun (WGS) entry which is preliminary data.</text>
</comment>
<dbReference type="InterPro" id="IPR044861">
    <property type="entry name" value="IPNS-like_FE2OG_OXY"/>
</dbReference>
<proteinExistence type="predicted"/>
<protein>
    <recommendedName>
        <fullName evidence="2">Fe2OG dioxygenase domain-containing protein</fullName>
    </recommendedName>
</protein>
<gene>
    <name evidence="3" type="ORF">M5K25_010523</name>
</gene>
<feature type="domain" description="Fe2OG dioxygenase" evidence="2">
    <location>
        <begin position="471"/>
        <end position="574"/>
    </location>
</feature>
<dbReference type="PANTHER" id="PTHR47990">
    <property type="entry name" value="2-OXOGLUTARATE (2OG) AND FE(II)-DEPENDENT OXYGENASE SUPERFAMILY PROTEIN-RELATED"/>
    <property type="match status" value="1"/>
</dbReference>
<dbReference type="InterPro" id="IPR005123">
    <property type="entry name" value="Oxoglu/Fe-dep_dioxygenase_dom"/>
</dbReference>
<feature type="region of interest" description="Disordered" evidence="1">
    <location>
        <begin position="813"/>
        <end position="832"/>
    </location>
</feature>
<accession>A0ABD0UZW4</accession>
<evidence type="ECO:0000313" key="4">
    <source>
        <dbReference type="Proteomes" id="UP001552299"/>
    </source>
</evidence>
<dbReference type="EMBL" id="JANQDX010000009">
    <property type="protein sequence ID" value="KAL0918514.1"/>
    <property type="molecule type" value="Genomic_DNA"/>
</dbReference>
<feature type="compositionally biased region" description="Basic and acidic residues" evidence="1">
    <location>
        <begin position="875"/>
        <end position="905"/>
    </location>
</feature>
<feature type="domain" description="Fe2OG dioxygenase" evidence="2">
    <location>
        <begin position="162"/>
        <end position="265"/>
    </location>
</feature>
<sequence length="921" mass="105121">MNSTIMATLGGVDTINLELPKVDLSGLSITSFNEKAWAIVRLKISQALEIYGGFEVIYNEISPELRNELLGVAVPELFANKLGDSEQLPYHGKFFKKSGFPFFAVQLTDPNTLSAIQEYANTIWPQGNDFFCNTVLNFTKQMQEQMQIIHRMILESLGLEDHYESHIKFANYYKDVSDKGNIIALPPHKDPNYISIICQHNVEGLEVENTCDEWIETKPLTNSFTVLVGEAFKAWTNGRLHAPNHQVKLNKEITKRYAVVFSTLPALTNDIINVPKELIDEQHPLMFKPFKYYDYIKYRFTEGEKDEDALKVYCGGVDTKNLELPKVDLSGLDITSFNEKAWAIVRLKIEQALEIYGGFEVIYNEISPELRNELLGVVVPELFSMPAASKLGDSEQLPYHGIYFRKPGFPFFAVQLTDPNDLSAIQEYANNIWPQGNDFFCNTVLNYSKHMQALMQLIHRMILESLGLEDHYESHLKFANYYKDVSDKGKTIALPPHKDPNYISIVCQHNVEGLEVENTCDEWIKTKPSTNSFTVLVGEAFKAWANGRLYAPNHRVKLKKDITKRYVVVFSTVPTLTNDIIDAPKELIDEQYPLLFKPFKYYDYIKYRFTEGEKDEDALKMELQNTPMTVQLGQGARIQLANAVINTRISGATIQFGSVDFPAVVARDVATSAYGIDSERPARGPHSTETSARRAHLRISIFERLSQSEAPATKRVMTGGRVSVVTANTTTLPTGSPASGNNNVETSSSGGRLTRRQRRKRNAELRAQQQFSTHPSNVPAQELEATIPTRNGFSNLRWVKRNSSTGELKKSFWEQRHEVPTPPKKKEHESLSTRVYRVLRTVKEKGLTKKRFQRPLTTDVRRTPSRERLSFARVERRERRNNPLGEHRGVTPELRIRGSTIERSRWKGKQSWRPKPRRDEE</sequence>
<dbReference type="AlphaFoldDB" id="A0ABD0UZW4"/>
<dbReference type="InterPro" id="IPR050231">
    <property type="entry name" value="Iron_ascorbate_oxido_reductase"/>
</dbReference>
<feature type="region of interest" description="Disordered" evidence="1">
    <location>
        <begin position="729"/>
        <end position="787"/>
    </location>
</feature>
<dbReference type="PROSITE" id="PS51471">
    <property type="entry name" value="FE2OG_OXY"/>
    <property type="match status" value="2"/>
</dbReference>
<dbReference type="InterPro" id="IPR027443">
    <property type="entry name" value="IPNS-like_sf"/>
</dbReference>
<dbReference type="Proteomes" id="UP001552299">
    <property type="component" value="Unassembled WGS sequence"/>
</dbReference>
<feature type="compositionally biased region" description="Basic residues" evidence="1">
    <location>
        <begin position="906"/>
        <end position="921"/>
    </location>
</feature>
<feature type="region of interest" description="Disordered" evidence="1">
    <location>
        <begin position="875"/>
        <end position="921"/>
    </location>
</feature>
<name>A0ABD0UZW4_DENTH</name>
<dbReference type="Pfam" id="PF03171">
    <property type="entry name" value="2OG-FeII_Oxy"/>
    <property type="match status" value="2"/>
</dbReference>
<dbReference type="SUPFAM" id="SSF51197">
    <property type="entry name" value="Clavaminate synthase-like"/>
    <property type="match status" value="2"/>
</dbReference>